<protein>
    <submittedName>
        <fullName evidence="2">Probable secreted glycosyl hydrolase</fullName>
    </submittedName>
</protein>
<dbReference type="OrthoDB" id="9785923at2"/>
<dbReference type="Gene3D" id="3.40.50.880">
    <property type="match status" value="1"/>
</dbReference>
<gene>
    <name evidence="2" type="ORF">RB2654_23563</name>
</gene>
<reference evidence="2 3" key="1">
    <citation type="journal article" date="2010" name="J. Bacteriol.">
        <title>Genome sequences of Pelagibaca bermudensis HTCC2601T and Maritimibacter alkaliphilus HTCC2654T, the type strains of two marine Roseobacter genera.</title>
        <authorList>
            <person name="Thrash J.C."/>
            <person name="Cho J.C."/>
            <person name="Ferriera S."/>
            <person name="Johnson J."/>
            <person name="Vergin K.L."/>
            <person name="Giovannoni S.J."/>
        </authorList>
    </citation>
    <scope>NUCLEOTIDE SEQUENCE [LARGE SCALE GENOMIC DNA]</scope>
    <source>
        <strain evidence="2 3">HTCC2654</strain>
    </source>
</reference>
<dbReference type="Pfam" id="PF06283">
    <property type="entry name" value="ThuA"/>
    <property type="match status" value="1"/>
</dbReference>
<dbReference type="AlphaFoldDB" id="A3VK88"/>
<evidence type="ECO:0000313" key="3">
    <source>
        <dbReference type="Proteomes" id="UP000002931"/>
    </source>
</evidence>
<keyword evidence="2" id="KW-0378">Hydrolase</keyword>
<organism evidence="2 3">
    <name type="scientific">Maritimibacter alkaliphilus HTCC2654</name>
    <dbReference type="NCBI Taxonomy" id="314271"/>
    <lineage>
        <taxon>Bacteria</taxon>
        <taxon>Pseudomonadati</taxon>
        <taxon>Pseudomonadota</taxon>
        <taxon>Alphaproteobacteria</taxon>
        <taxon>Rhodobacterales</taxon>
        <taxon>Roseobacteraceae</taxon>
        <taxon>Maritimibacter</taxon>
    </lineage>
</organism>
<accession>A3VK88</accession>
<dbReference type="HOGENOM" id="CLU_1029737_0_0_5"/>
<dbReference type="GO" id="GO:0016787">
    <property type="term" value="F:hydrolase activity"/>
    <property type="evidence" value="ECO:0007669"/>
    <property type="project" value="UniProtKB-KW"/>
</dbReference>
<comment type="caution">
    <text evidence="2">The sequence shown here is derived from an EMBL/GenBank/DDBJ whole genome shotgun (WGS) entry which is preliminary data.</text>
</comment>
<dbReference type="SUPFAM" id="SSF52317">
    <property type="entry name" value="Class I glutamine amidotransferase-like"/>
    <property type="match status" value="1"/>
</dbReference>
<proteinExistence type="predicted"/>
<dbReference type="RefSeq" id="WP_008327649.1">
    <property type="nucleotide sequence ID" value="NZ_AAMT01000016.1"/>
</dbReference>
<dbReference type="Proteomes" id="UP000002931">
    <property type="component" value="Unassembled WGS sequence"/>
</dbReference>
<dbReference type="EMBL" id="AAMT01000016">
    <property type="protein sequence ID" value="EAQ11393.1"/>
    <property type="molecule type" value="Genomic_DNA"/>
</dbReference>
<dbReference type="InterPro" id="IPR029010">
    <property type="entry name" value="ThuA-like"/>
</dbReference>
<dbReference type="InterPro" id="IPR029062">
    <property type="entry name" value="Class_I_gatase-like"/>
</dbReference>
<name>A3VK88_9RHOB</name>
<sequence length="247" mass="27859">MRLPPRVDVLLITGGPYHDMDHARLALLGFMAEHERMRVTVREGYAADDIAAADVIVTYTCDRVPDDPALDALTAFVEGGGRWFALHGTNSRMVLDGDKPVVCPPLPERLLDLLGSQFAAHPVPGRFKVKPVGAHDLTRGLSAFFVEDEQYLQHHLPGNEVLLETEFEGETPLFETAQWARAAHQVMYLRARGEGAVLYLTLGHTRGRYDMRPVAEEYPFVERGSWDHPDFQTLIRRGLRWTMKETI</sequence>
<evidence type="ECO:0000313" key="2">
    <source>
        <dbReference type="EMBL" id="EAQ11393.1"/>
    </source>
</evidence>
<feature type="domain" description="ThuA-like" evidence="1">
    <location>
        <begin position="9"/>
        <end position="212"/>
    </location>
</feature>
<evidence type="ECO:0000259" key="1">
    <source>
        <dbReference type="Pfam" id="PF06283"/>
    </source>
</evidence>
<dbReference type="STRING" id="314271.RB2654_23563"/>
<keyword evidence="3" id="KW-1185">Reference proteome</keyword>